<gene>
    <name evidence="1" type="ORF">CPATCC_001438</name>
</gene>
<dbReference type="EMBL" id="CP044420">
    <property type="protein sequence ID" value="QOY42763.1"/>
    <property type="molecule type" value="Genomic_DNA"/>
</dbReference>
<sequence length="699" mass="81540">MKPSLECKLLLKTNTYLPEIPTYWLDSTNFPTFDSDTYEIKSKEINAIDAVIDSTQIGNGPFTSACYSEDGEILAVSNLEGIYILGSYTRTCFAAIPFGLLKKELKIEDSVLLICNDIYIFGRNCLLGALFSEHIVFWDLFSKKFNNYECYLPNFIGSFSNKDLFLHINQKQQLYNYLPPQYFNMIDPGDFERNKFVSIQGIKTNHEKDATKTESQNTIIIEFVLELFNSLPLLVQTKTKYITQNELKNELLDKSSIQQEFAIHSVSSIFPDYMLNNTSTKYVDFKNNNKLVSLAVFEKEGRRVYSSFVIIGETNILLVFDEFKTILSLKTIPSYGKRHNKYLYSCNLQFNKDGDILVLQYSDRFTVYSLKQIDDSKSRDNFRADSDLKQVNDLTESENYNDTDDESDQEYLTVLGIKSEKYVPTIKIKLLYSYSQVIQKEWITSISIYNEKMYDSHQICTDKLYGPISQLYPCGVLAITTISSNGQSFYYLMKTCSNSDDRSYVSNSLNIKCDHYCNDNTGSNMIIWKLELTKLNGVRKIIWQPGDSICLAIQFSERLKNTKLMYDDYYEMNSKNASLLTHIDKNNIFGKIFFIDSRCSNDDMLLWSRLMEDFIAIHKNKEYIEKEDEFDKVDEKQDDSELDEIKKTFLDEYYKVVSKQDTHQQGYNEIQIQKFSEDLHEFNKNLDKKVYWFDINRKV</sequence>
<reference evidence="1 2" key="1">
    <citation type="submission" date="2019-09" db="EMBL/GenBank/DDBJ databases">
        <title>Consistent, comparative and evidence-based genome assembly and annotation for Cryptosporidium parvum, C. hominis and C. tyzzeri.</title>
        <authorList>
            <person name="Baptista R.P."/>
            <person name="Li Y."/>
            <person name="Sateriale A."/>
            <person name="Ansell B."/>
            <person name="Jex A."/>
            <person name="Sanders M."/>
            <person name="Brooks K."/>
            <person name="Tracey A."/>
            <person name="Berriman M."/>
            <person name="Striepen B."/>
            <person name="Cotton J.A."/>
            <person name="Kissinger J.C."/>
        </authorList>
    </citation>
    <scope>NUCLEOTIDE SEQUENCE [LARGE SCALE GENOMIC DNA]</scope>
    <source>
        <strain evidence="1 2">IOWA-ATCC</strain>
    </source>
</reference>
<dbReference type="VEuPathDB" id="CryptoDB:CPATCC_0035120"/>
<evidence type="ECO:0000313" key="2">
    <source>
        <dbReference type="Proteomes" id="UP000593906"/>
    </source>
</evidence>
<dbReference type="Proteomes" id="UP000593906">
    <property type="component" value="Chromosome 3"/>
</dbReference>
<protein>
    <submittedName>
        <fullName evidence="1">Uncharacterized protein</fullName>
    </submittedName>
</protein>
<accession>A0A7S7RHB8</accession>
<evidence type="ECO:0000313" key="1">
    <source>
        <dbReference type="EMBL" id="QOY42763.1"/>
    </source>
</evidence>
<dbReference type="OMA" id="NENINHR"/>
<proteinExistence type="predicted"/>
<organism evidence="1 2">
    <name type="scientific">Cryptosporidium parvum</name>
    <dbReference type="NCBI Taxonomy" id="5807"/>
    <lineage>
        <taxon>Eukaryota</taxon>
        <taxon>Sar</taxon>
        <taxon>Alveolata</taxon>
        <taxon>Apicomplexa</taxon>
        <taxon>Conoidasida</taxon>
        <taxon>Coccidia</taxon>
        <taxon>Eucoccidiorida</taxon>
        <taxon>Eimeriorina</taxon>
        <taxon>Cryptosporidiidae</taxon>
        <taxon>Cryptosporidium</taxon>
    </lineage>
</organism>
<dbReference type="AlphaFoldDB" id="A0A7S7RHB8"/>
<name>A0A7S7RHB8_CRYPV</name>